<dbReference type="Proteomes" id="UP000663879">
    <property type="component" value="Unassembled WGS sequence"/>
</dbReference>
<dbReference type="PANTHER" id="PTHR46302">
    <property type="entry name" value="DOUBLECORTIN DOMAIN-CONTAINING PROTEIN 1"/>
    <property type="match status" value="1"/>
</dbReference>
<evidence type="ECO:0000313" key="5">
    <source>
        <dbReference type="Proteomes" id="UP000663879"/>
    </source>
</evidence>
<sequence>MSHTCHLGEYSTLNFNPKYNNTSKEYTYEDILIGKYLEDLRQIENKPKLNKKSELESPYLQKLTSSNLPQTLGNRTQPNTNQNIKFRTNSALGSRPNSALNLNKYAPYMTAPNNRPGSKLINLDDTSFVNSTNNMPNIKIRSRPSSAPIKRSTSKQSFGLSSGRSRTFYKNQPFMIKAVAYRNGSSDICATIAARNLNEFLQIATERLQLGRAARRVFLDNGDEIRNENQFLKNASVYVSCGEEFNDPFIKTKNFLDKRKSAIWTAEGLQFIDPEEHREFQKEFENKKNNETKAISKFEKTDRFAKKTRLTKRLVVYANGTEFNPAIVVLEYVNPAIRHKLTEKEIGKLEKDYFEDFLDECTNRVNLHGMAKCVFNWNGHVVRTIEDVPVLDKCLQSLVNEVEYAPVWVSKGEGFDSRGVIFFLENLIKFTKKNRRELVQKKRKLQKKLETLNKDPNHDKNLSFRTLEVNVSLKDTNKVISDLESSISNLDEILSNLKTMSQENLFSHIKKLTTEEKIFGGKASKGVKLTVRVNGSNTSFDVFFNTKDWKNSQETQLYHLLEEINRIYQKQFGYVNKFTRLFSEEGDEIKMISKLTDRDVIWVSQGENWKGELDAIMAVSINFLSIVSMKTDGQNLNFVNQSLPEPKNNNESENDEIPEGTSSDSDLDDDLKNIFKKNFKPKKKPQNELYSSYEPQINTNIKVYSQSINSALLKKFDKSEFWDIFTDNNSLEILQDLAKESNSITSSDDLSEIDLNKVIKILIQCTQDEKIMLYPKLKISKKNQRNSTKMDSVWFHDFQAWKFNKSGNIYNQFFPKLCLCIDTSKPVQLELVIRTKSESKSKKQQEIQTETIIKKGFAVVLGLRSSNEPKNDYKDTNQQWAFNKHGNILTKALNEQMVLTSADNLLKEINCVSVQTGNLEKHELKVSDPSTGSYVDLNPDEIGLFVLEKFETNTFSSSQRWAIKQQNSRSIGEWRYSELSTALWHKLAYTWPVDHKEKLIENFTWPLCGYLISGAPPLKNVKENSNENLIVRLRVLKNGCIDLNTAISLARSSSKHFNKDSFHCANLTPAQFEFNSFLNACTNTLGLPNAARRLFDLKGLEHYDLTKLKSEEYVYVSCGEAWIDPKQARDEQDKKIALNNLADDLNKILYFIKLKSCRNFVIETNSLSIQDGTKLNIGTCCLNISQIERIKQGESIQNVIEIENKEDESNEEEKIKTAHDKSHERMDAVFSQKFRWPWEVVINKSMEGVFEKKNDDPDADLENKQDGDVRNSIDQQLSDRFKPKPRKSVKNRKLSSQKFAYNKTNGFIYNIDNPNYVFGVQDVENNQSEVILMKRNEDNINQRWTYRPDGTIALKARSTLVLTVKLPPIETSDIDINLLDTDPYFMQKSIILGSQITVQQLIDFENGNSHQKWFIDEDIGFIYSFATSDENIEITAANKAGICTNYVCYDKEISQNGYCCEFLGETKKDTQGNILAPKVEKNLVCISCAKATRGKFRLTKLSNKKNFSCFIGKTIEKSFKEYDGFKFLHEKVDLSSGEIENTFSNWYSKLLQWRKESNAKTVLNELSSYKNINIIKIIAYKNGDGWTRPGELIISSTLNGLLEQATSRLQLNNAARRLYTHDGTLILDVHDLITWLIDFYRKQLYKNEPVKTDQSKTSSNEKSDDSKLKESKSLLDRVNFNEENFKDNSLLKNFNDATPSVRNSKPITGPTKNDIRRILNYYDRTSKVDTKKLLKWPVEIWVSCGEQFIPPKLKTKIENEKMVQREQVDKAEHELEIQSHMLRQMTGRRFNNLNYGQYKSVKNPDFPVIREGHWSEVPYEEQIKQEEVNKLKNFVDEIKNPNKKSTKPPKASNLYGNHPITKRMLIYTNGDSPEKAIHCWASNIDELNETAKIKLNITKPIKFFYTKDGKIISRFEDIVRDQLVCVSTGREFIPPDQRNKEVELKANWNRVKREEGFEATNLKVTVMRNPVIDVDPFGPPLLTNTKKKPVLALPAPNENSSELKTKKEIQIEEIKKELNENRKKSQEKLDSPKRPSTGTPNTKTRKPKAKSKSPKRVHISNDPKDLPTLNQQNNLIENNSKDDLYMDDSFFNDDDVLNILD</sequence>
<feature type="domain" description="Doublecortin" evidence="3">
    <location>
        <begin position="164"/>
        <end position="244"/>
    </location>
</feature>
<dbReference type="InterPro" id="IPR035992">
    <property type="entry name" value="Ricin_B-like_lectins"/>
</dbReference>
<feature type="compositionally biased region" description="Polar residues" evidence="2">
    <location>
        <begin position="2068"/>
        <end position="2078"/>
    </location>
</feature>
<organism evidence="4 5">
    <name type="scientific">Brachionus calyciflorus</name>
    <dbReference type="NCBI Taxonomy" id="104777"/>
    <lineage>
        <taxon>Eukaryota</taxon>
        <taxon>Metazoa</taxon>
        <taxon>Spiralia</taxon>
        <taxon>Gnathifera</taxon>
        <taxon>Rotifera</taxon>
        <taxon>Eurotatoria</taxon>
        <taxon>Monogononta</taxon>
        <taxon>Pseudotrocha</taxon>
        <taxon>Ploima</taxon>
        <taxon>Brachionidae</taxon>
        <taxon>Brachionus</taxon>
    </lineage>
</organism>
<dbReference type="GO" id="GO:1902412">
    <property type="term" value="P:regulation of mitotic cytokinesis"/>
    <property type="evidence" value="ECO:0007669"/>
    <property type="project" value="InterPro"/>
</dbReference>
<evidence type="ECO:0000256" key="2">
    <source>
        <dbReference type="SAM" id="MobiDB-lite"/>
    </source>
</evidence>
<feature type="compositionally biased region" description="Basic residues" evidence="2">
    <location>
        <begin position="2043"/>
        <end position="2058"/>
    </location>
</feature>
<feature type="region of interest" description="Disordered" evidence="2">
    <location>
        <begin position="637"/>
        <end position="668"/>
    </location>
</feature>
<comment type="caution">
    <text evidence="4">The sequence shown here is derived from an EMBL/GenBank/DDBJ whole genome shotgun (WGS) entry which is preliminary data.</text>
</comment>
<dbReference type="InterPro" id="IPR056415">
    <property type="entry name" value="DCX2_DCDC1"/>
</dbReference>
<evidence type="ECO:0000259" key="3">
    <source>
        <dbReference type="PROSITE" id="PS50309"/>
    </source>
</evidence>
<evidence type="ECO:0000256" key="1">
    <source>
        <dbReference type="SAM" id="Coils"/>
    </source>
</evidence>
<dbReference type="CDD" id="cd17158">
    <property type="entry name" value="DCX3_DCDC5"/>
    <property type="match status" value="1"/>
</dbReference>
<gene>
    <name evidence="4" type="ORF">OXX778_LOCUS6218</name>
</gene>
<feature type="region of interest" description="Disordered" evidence="2">
    <location>
        <begin position="132"/>
        <end position="162"/>
    </location>
</feature>
<feature type="region of interest" description="Disordered" evidence="2">
    <location>
        <begin position="1650"/>
        <end position="1670"/>
    </location>
</feature>
<dbReference type="InterPro" id="IPR036572">
    <property type="entry name" value="Doublecortin_dom_sf"/>
</dbReference>
<dbReference type="Gene3D" id="2.80.10.50">
    <property type="match status" value="1"/>
</dbReference>
<feature type="region of interest" description="Disordered" evidence="2">
    <location>
        <begin position="1251"/>
        <end position="1270"/>
    </location>
</feature>
<dbReference type="SUPFAM" id="SSF50370">
    <property type="entry name" value="Ricin B-like lectins"/>
    <property type="match status" value="1"/>
</dbReference>
<name>A0A813SFM0_9BILA</name>
<dbReference type="Pfam" id="PF24478">
    <property type="entry name" value="DCX2_DCDC1"/>
    <property type="match status" value="1"/>
</dbReference>
<dbReference type="InterPro" id="IPR057424">
    <property type="entry name" value="Ubiquitin_DCDC1"/>
</dbReference>
<dbReference type="SUPFAM" id="SSF89837">
    <property type="entry name" value="Doublecortin (DC)"/>
    <property type="match status" value="5"/>
</dbReference>
<dbReference type="GO" id="GO:0035556">
    <property type="term" value="P:intracellular signal transduction"/>
    <property type="evidence" value="ECO:0007669"/>
    <property type="project" value="InterPro"/>
</dbReference>
<feature type="compositionally biased region" description="Basic and acidic residues" evidence="2">
    <location>
        <begin position="2001"/>
        <end position="2033"/>
    </location>
</feature>
<dbReference type="InterPro" id="IPR043188">
    <property type="entry name" value="DCDC1"/>
</dbReference>
<dbReference type="Pfam" id="PF25510">
    <property type="entry name" value="Ubiquitin_DCDC1"/>
    <property type="match status" value="1"/>
</dbReference>
<accession>A0A813SFM0</accession>
<dbReference type="InterPro" id="IPR003533">
    <property type="entry name" value="Doublecortin_dom"/>
</dbReference>
<dbReference type="GO" id="GO:0008017">
    <property type="term" value="F:microtubule binding"/>
    <property type="evidence" value="ECO:0007669"/>
    <property type="project" value="InterPro"/>
</dbReference>
<feature type="region of interest" description="Disordered" evidence="2">
    <location>
        <begin position="1983"/>
        <end position="2088"/>
    </location>
</feature>
<dbReference type="PANTHER" id="PTHR46302:SF3">
    <property type="entry name" value="DOUBLECORTIN DOMAIN-CONTAINING PROTEIN 1"/>
    <property type="match status" value="1"/>
</dbReference>
<dbReference type="EMBL" id="CAJNOC010000722">
    <property type="protein sequence ID" value="CAF0796043.1"/>
    <property type="molecule type" value="Genomic_DNA"/>
</dbReference>
<keyword evidence="5" id="KW-1185">Reference proteome</keyword>
<protein>
    <recommendedName>
        <fullName evidence="3">Doublecortin domain-containing protein</fullName>
    </recommendedName>
</protein>
<evidence type="ECO:0000313" key="4">
    <source>
        <dbReference type="EMBL" id="CAF0796043.1"/>
    </source>
</evidence>
<dbReference type="OrthoDB" id="10067468at2759"/>
<feature type="compositionally biased region" description="Polar residues" evidence="2">
    <location>
        <begin position="637"/>
        <end position="651"/>
    </location>
</feature>
<dbReference type="PROSITE" id="PS50309">
    <property type="entry name" value="DC"/>
    <property type="match status" value="1"/>
</dbReference>
<proteinExistence type="predicted"/>
<dbReference type="GO" id="GO:0030496">
    <property type="term" value="C:midbody"/>
    <property type="evidence" value="ECO:0007669"/>
    <property type="project" value="TreeGrafter"/>
</dbReference>
<reference evidence="4" key="1">
    <citation type="submission" date="2021-02" db="EMBL/GenBank/DDBJ databases">
        <authorList>
            <person name="Nowell W R."/>
        </authorList>
    </citation>
    <scope>NUCLEOTIDE SEQUENCE</scope>
    <source>
        <strain evidence="4">Ploen Becks lab</strain>
    </source>
</reference>
<feature type="coiled-coil region" evidence="1">
    <location>
        <begin position="428"/>
        <end position="455"/>
    </location>
</feature>
<keyword evidence="1" id="KW-0175">Coiled coil</keyword>
<dbReference type="PROSITE" id="PS50231">
    <property type="entry name" value="RICIN_B_LECTIN"/>
    <property type="match status" value="2"/>
</dbReference>